<keyword evidence="1" id="KW-1133">Transmembrane helix</keyword>
<dbReference type="RefSeq" id="WP_140688859.1">
    <property type="nucleotide sequence ID" value="NZ_RCZG01000002.1"/>
</dbReference>
<comment type="caution">
    <text evidence="2">The sequence shown here is derived from an EMBL/GenBank/DDBJ whole genome shotgun (WGS) entry which is preliminary data.</text>
</comment>
<keyword evidence="1" id="KW-0472">Membrane</keyword>
<name>A0A502EH23_9MYCO</name>
<sequence>MSATSRYAVAGRRGCAVLAASSAVLHALMVGGTGNPVVAVLIVGMALACLYCARELWTAGSLRVWCIVAVMNLGMVAVHWSMPGHHHGQTVVAPGVTAMSTLMIVATAIAIIEAGIATAVLWVQTRRRAIMMASQPN</sequence>
<protein>
    <submittedName>
        <fullName evidence="2">Uncharacterized protein</fullName>
    </submittedName>
</protein>
<feature type="transmembrane region" description="Helical" evidence="1">
    <location>
        <begin position="64"/>
        <end position="82"/>
    </location>
</feature>
<feature type="transmembrane region" description="Helical" evidence="1">
    <location>
        <begin position="37"/>
        <end position="57"/>
    </location>
</feature>
<feature type="transmembrane region" description="Helical" evidence="1">
    <location>
        <begin position="102"/>
        <end position="123"/>
    </location>
</feature>
<reference evidence="2 3" key="1">
    <citation type="journal article" date="2019" name="Environ. Microbiol.">
        <title>Species interactions and distinct microbial communities in high Arctic permafrost affected cryosols are associated with the CH4 and CO2 gas fluxes.</title>
        <authorList>
            <person name="Altshuler I."/>
            <person name="Hamel J."/>
            <person name="Turney S."/>
            <person name="Magnuson E."/>
            <person name="Levesque R."/>
            <person name="Greer C."/>
            <person name="Whyte L.G."/>
        </authorList>
    </citation>
    <scope>NUCLEOTIDE SEQUENCE [LARGE SCALE GENOMIC DNA]</scope>
    <source>
        <strain evidence="2 3">S5.20</strain>
    </source>
</reference>
<gene>
    <name evidence="2" type="ORF">EAH80_05970</name>
</gene>
<proteinExistence type="predicted"/>
<keyword evidence="1" id="KW-0812">Transmembrane</keyword>
<dbReference type="AlphaFoldDB" id="A0A502EH23"/>
<evidence type="ECO:0000256" key="1">
    <source>
        <dbReference type="SAM" id="Phobius"/>
    </source>
</evidence>
<organism evidence="2 3">
    <name type="scientific">Mycolicibacterium hodleri</name>
    <dbReference type="NCBI Taxonomy" id="49897"/>
    <lineage>
        <taxon>Bacteria</taxon>
        <taxon>Bacillati</taxon>
        <taxon>Actinomycetota</taxon>
        <taxon>Actinomycetes</taxon>
        <taxon>Mycobacteriales</taxon>
        <taxon>Mycobacteriaceae</taxon>
        <taxon>Mycolicibacterium</taxon>
    </lineage>
</organism>
<dbReference type="Proteomes" id="UP000320095">
    <property type="component" value="Unassembled WGS sequence"/>
</dbReference>
<evidence type="ECO:0000313" key="3">
    <source>
        <dbReference type="Proteomes" id="UP000320095"/>
    </source>
</evidence>
<evidence type="ECO:0000313" key="2">
    <source>
        <dbReference type="EMBL" id="TPG35631.1"/>
    </source>
</evidence>
<dbReference type="OrthoDB" id="4967011at2"/>
<dbReference type="EMBL" id="RCZG01000002">
    <property type="protein sequence ID" value="TPG35631.1"/>
    <property type="molecule type" value="Genomic_DNA"/>
</dbReference>
<keyword evidence="3" id="KW-1185">Reference proteome</keyword>
<accession>A0A502EH23</accession>